<proteinExistence type="predicted"/>
<evidence type="ECO:0000259" key="1">
    <source>
        <dbReference type="PROSITE" id="PS50238"/>
    </source>
</evidence>
<gene>
    <name evidence="2" type="ORF">NYPRO_LOCUS12362</name>
</gene>
<dbReference type="Proteomes" id="UP000645828">
    <property type="component" value="Unassembled WGS sequence"/>
</dbReference>
<protein>
    <submittedName>
        <fullName evidence="2">(raccoon dog) hypothetical protein</fullName>
    </submittedName>
</protein>
<evidence type="ECO:0000313" key="2">
    <source>
        <dbReference type="EMBL" id="CAD7679563.1"/>
    </source>
</evidence>
<dbReference type="SUPFAM" id="SSF48350">
    <property type="entry name" value="GTPase activation domain, GAP"/>
    <property type="match status" value="1"/>
</dbReference>
<evidence type="ECO:0000313" key="3">
    <source>
        <dbReference type="Proteomes" id="UP000645828"/>
    </source>
</evidence>
<dbReference type="InterPro" id="IPR008936">
    <property type="entry name" value="Rho_GTPase_activation_prot"/>
</dbReference>
<dbReference type="PROSITE" id="PS50238">
    <property type="entry name" value="RHOGAP"/>
    <property type="match status" value="1"/>
</dbReference>
<dbReference type="PANTHER" id="PTHR23179:SF37">
    <property type="entry name" value="1700006A11RIK PROTEIN"/>
    <property type="match status" value="1"/>
</dbReference>
<accession>A0A811YT13</accession>
<dbReference type="InterPro" id="IPR000198">
    <property type="entry name" value="RhoGAP_dom"/>
</dbReference>
<organism evidence="2 3">
    <name type="scientific">Nyctereutes procyonoides</name>
    <name type="common">Raccoon dog</name>
    <name type="synonym">Canis procyonoides</name>
    <dbReference type="NCBI Taxonomy" id="34880"/>
    <lineage>
        <taxon>Eukaryota</taxon>
        <taxon>Metazoa</taxon>
        <taxon>Chordata</taxon>
        <taxon>Craniata</taxon>
        <taxon>Vertebrata</taxon>
        <taxon>Euteleostomi</taxon>
        <taxon>Mammalia</taxon>
        <taxon>Eutheria</taxon>
        <taxon>Laurasiatheria</taxon>
        <taxon>Carnivora</taxon>
        <taxon>Caniformia</taxon>
        <taxon>Canidae</taxon>
        <taxon>Nyctereutes</taxon>
    </lineage>
</organism>
<name>A0A811YT13_NYCPR</name>
<comment type="caution">
    <text evidence="2">The sequence shown here is derived from an EMBL/GenBank/DDBJ whole genome shotgun (WGS) entry which is preliminary data.</text>
</comment>
<dbReference type="GO" id="GO:0005096">
    <property type="term" value="F:GTPase activator activity"/>
    <property type="evidence" value="ECO:0007669"/>
    <property type="project" value="TreeGrafter"/>
</dbReference>
<reference evidence="2" key="1">
    <citation type="submission" date="2020-12" db="EMBL/GenBank/DDBJ databases">
        <authorList>
            <consortium name="Molecular Ecology Group"/>
        </authorList>
    </citation>
    <scope>NUCLEOTIDE SEQUENCE</scope>
    <source>
        <strain evidence="2">TBG_1078</strain>
    </source>
</reference>
<dbReference type="AlphaFoldDB" id="A0A811YT13"/>
<dbReference type="GO" id="GO:0007165">
    <property type="term" value="P:signal transduction"/>
    <property type="evidence" value="ECO:0007669"/>
    <property type="project" value="InterPro"/>
</dbReference>
<dbReference type="EMBL" id="CAJHUB010000738">
    <property type="protein sequence ID" value="CAD7679563.1"/>
    <property type="molecule type" value="Genomic_DNA"/>
</dbReference>
<dbReference type="SMART" id="SM00324">
    <property type="entry name" value="RhoGAP"/>
    <property type="match status" value="1"/>
</dbReference>
<dbReference type="Pfam" id="PF00620">
    <property type="entry name" value="RhoGAP"/>
    <property type="match status" value="1"/>
</dbReference>
<dbReference type="PANTHER" id="PTHR23179">
    <property type="entry name" value="T-CELL ACTIVATION RHO GTPASE ACTIVATING PROTEIN-RELATED"/>
    <property type="match status" value="1"/>
</dbReference>
<keyword evidence="3" id="KW-1185">Reference proteome</keyword>
<sequence length="350" mass="38969">MKSTAFRNSAFWRCAGTCQNNQCTTAPSAKPGQLFGVSLTDICDNDNLPFPILDMHSFINQKGPLTKDIFRKSGSRKSCRILKEKLNSGDRVNLDSESVLGVASVLKVGKVLALSTHEIFFEISREVYFHSDLYDKWLGVIDESTEEEKINAAQRLLTQLPKANVQQSSSNQMTAYNLSESIAPCILCPPNSFSFELIDNFIKKHPIVFLLHYRFLLSLFVENGLKIFGEDITSLLGENSKSCDNNEKAADTGHKTKESTAFRNSAFWRCAGTCQNNQCTTALSAKPGQLFGVSLTDICDKDNLPFPILVGLSLVFYCLPEEKELGEAKYSPWLWLRSLVVSFDLATAES</sequence>
<feature type="domain" description="Rho-GAP" evidence="1">
    <location>
        <begin position="37"/>
        <end position="228"/>
    </location>
</feature>
<dbReference type="Gene3D" id="1.10.555.10">
    <property type="entry name" value="Rho GTPase activation protein"/>
    <property type="match status" value="1"/>
</dbReference>